<dbReference type="AlphaFoldDB" id="A0A0F8YKH8"/>
<organism evidence="1">
    <name type="scientific">marine sediment metagenome</name>
    <dbReference type="NCBI Taxonomy" id="412755"/>
    <lineage>
        <taxon>unclassified sequences</taxon>
        <taxon>metagenomes</taxon>
        <taxon>ecological metagenomes</taxon>
    </lineage>
</organism>
<gene>
    <name evidence="1" type="ORF">LCGC14_2809060</name>
</gene>
<dbReference type="EMBL" id="LAZR01052929">
    <property type="protein sequence ID" value="KKK81872.1"/>
    <property type="molecule type" value="Genomic_DNA"/>
</dbReference>
<proteinExistence type="predicted"/>
<sequence length="189" mass="20159">MAKFFLPNPGFELGDRDWAKGAGWAIAKDLATARSGSWRAIFTGASAAFIETALLRPVRPGGKITLSAFFDGSIATAGTARVYSRWFDKDGVFISETVGNAIAFGSGYSQSAVTDSVAPDRAKLLRLSALITAPNGSTWRLDDFDASGDIIEVFPVTAKIQSHSMLLARTIGRFDPLIGADKFTEFNAG</sequence>
<name>A0A0F8YKH8_9ZZZZ</name>
<reference evidence="1" key="1">
    <citation type="journal article" date="2015" name="Nature">
        <title>Complex archaea that bridge the gap between prokaryotes and eukaryotes.</title>
        <authorList>
            <person name="Spang A."/>
            <person name="Saw J.H."/>
            <person name="Jorgensen S.L."/>
            <person name="Zaremba-Niedzwiedzka K."/>
            <person name="Martijn J."/>
            <person name="Lind A.E."/>
            <person name="van Eijk R."/>
            <person name="Schleper C."/>
            <person name="Guy L."/>
            <person name="Ettema T.J."/>
        </authorList>
    </citation>
    <scope>NUCLEOTIDE SEQUENCE</scope>
</reference>
<evidence type="ECO:0000313" key="1">
    <source>
        <dbReference type="EMBL" id="KKK81872.1"/>
    </source>
</evidence>
<accession>A0A0F8YKH8</accession>
<feature type="non-terminal residue" evidence="1">
    <location>
        <position position="189"/>
    </location>
</feature>
<protein>
    <submittedName>
        <fullName evidence="1">Uncharacterized protein</fullName>
    </submittedName>
</protein>
<dbReference type="Gene3D" id="2.60.120.260">
    <property type="entry name" value="Galactose-binding domain-like"/>
    <property type="match status" value="1"/>
</dbReference>
<comment type="caution">
    <text evidence="1">The sequence shown here is derived from an EMBL/GenBank/DDBJ whole genome shotgun (WGS) entry which is preliminary data.</text>
</comment>